<dbReference type="EMBL" id="MU393577">
    <property type="protein sequence ID" value="KAI4860678.1"/>
    <property type="molecule type" value="Genomic_DNA"/>
</dbReference>
<evidence type="ECO:0000313" key="1">
    <source>
        <dbReference type="EMBL" id="KAI4860678.1"/>
    </source>
</evidence>
<evidence type="ECO:0000313" key="2">
    <source>
        <dbReference type="Proteomes" id="UP001497700"/>
    </source>
</evidence>
<gene>
    <name evidence="1" type="ORF">F4820DRAFT_436099</name>
</gene>
<reference evidence="1 2" key="1">
    <citation type="journal article" date="2022" name="New Phytol.">
        <title>Ecological generalism drives hyperdiversity of secondary metabolite gene clusters in xylarialean endophytes.</title>
        <authorList>
            <person name="Franco M.E.E."/>
            <person name="Wisecaver J.H."/>
            <person name="Arnold A.E."/>
            <person name="Ju Y.M."/>
            <person name="Slot J.C."/>
            <person name="Ahrendt S."/>
            <person name="Moore L.P."/>
            <person name="Eastman K.E."/>
            <person name="Scott K."/>
            <person name="Konkel Z."/>
            <person name="Mondo S.J."/>
            <person name="Kuo A."/>
            <person name="Hayes R.D."/>
            <person name="Haridas S."/>
            <person name="Andreopoulos B."/>
            <person name="Riley R."/>
            <person name="LaButti K."/>
            <person name="Pangilinan J."/>
            <person name="Lipzen A."/>
            <person name="Amirebrahimi M."/>
            <person name="Yan J."/>
            <person name="Adam C."/>
            <person name="Keymanesh K."/>
            <person name="Ng V."/>
            <person name="Louie K."/>
            <person name="Northen T."/>
            <person name="Drula E."/>
            <person name="Henrissat B."/>
            <person name="Hsieh H.M."/>
            <person name="Youens-Clark K."/>
            <person name="Lutzoni F."/>
            <person name="Miadlikowska J."/>
            <person name="Eastwood D.C."/>
            <person name="Hamelin R.C."/>
            <person name="Grigoriev I.V."/>
            <person name="U'Ren J.M."/>
        </authorList>
    </citation>
    <scope>NUCLEOTIDE SEQUENCE [LARGE SCALE GENOMIC DNA]</scope>
    <source>
        <strain evidence="1 2">CBS 119005</strain>
    </source>
</reference>
<keyword evidence="2" id="KW-1185">Reference proteome</keyword>
<protein>
    <submittedName>
        <fullName evidence="1">NAD(P)-binding protein</fullName>
    </submittedName>
</protein>
<name>A0ACB9YMT9_9PEZI</name>
<dbReference type="Proteomes" id="UP001497700">
    <property type="component" value="Unassembled WGS sequence"/>
</dbReference>
<proteinExistence type="predicted"/>
<sequence>MTPPHPLSAAALFSLKDWIAVVTGGGTGVGLMIAQTLAANGAKVYITGRRADVLETSALAHGSAEKLGASGGSIVPIVMDVTSKESIKSVVAEITQKEGHLDLLVNNAGVWVDRVRAKAEDGPEAFGEAMFAEDWEGNWQKTFNTNCISQYFVTAAFLPLLAKTVSGPAGRVGSVINNSSVSGFLRMTQNCQFSYNTSKAAFTHLTRQMALELSHENIRVRVNGIALGYFPSEMTTGASNDENESTHSPEEFTQFMAGMGATNVRRMGSPQELASAILMIATNEYIWGTVMIVDGGIALQVPGNM</sequence>
<accession>A0ACB9YMT9</accession>
<organism evidence="1 2">
    <name type="scientific">Hypoxylon rubiginosum</name>
    <dbReference type="NCBI Taxonomy" id="110542"/>
    <lineage>
        <taxon>Eukaryota</taxon>
        <taxon>Fungi</taxon>
        <taxon>Dikarya</taxon>
        <taxon>Ascomycota</taxon>
        <taxon>Pezizomycotina</taxon>
        <taxon>Sordariomycetes</taxon>
        <taxon>Xylariomycetidae</taxon>
        <taxon>Xylariales</taxon>
        <taxon>Hypoxylaceae</taxon>
        <taxon>Hypoxylon</taxon>
    </lineage>
</organism>
<comment type="caution">
    <text evidence="1">The sequence shown here is derived from an EMBL/GenBank/DDBJ whole genome shotgun (WGS) entry which is preliminary data.</text>
</comment>